<dbReference type="EMBL" id="CT868671">
    <property type="protein sequence ID" value="CAK93255.1"/>
    <property type="molecule type" value="Genomic_DNA"/>
</dbReference>
<organism evidence="2 3">
    <name type="scientific">Paramecium tetraurelia</name>
    <dbReference type="NCBI Taxonomy" id="5888"/>
    <lineage>
        <taxon>Eukaryota</taxon>
        <taxon>Sar</taxon>
        <taxon>Alveolata</taxon>
        <taxon>Ciliophora</taxon>
        <taxon>Intramacronucleata</taxon>
        <taxon>Oligohymenophorea</taxon>
        <taxon>Peniculida</taxon>
        <taxon>Parameciidae</taxon>
        <taxon>Paramecium</taxon>
    </lineage>
</organism>
<dbReference type="Proteomes" id="UP000000600">
    <property type="component" value="Unassembled WGS sequence"/>
</dbReference>
<dbReference type="AlphaFoldDB" id="A0ED88"/>
<protein>
    <submittedName>
        <fullName evidence="2">Uncharacterized protein</fullName>
    </submittedName>
</protein>
<evidence type="ECO:0000256" key="1">
    <source>
        <dbReference type="SAM" id="Phobius"/>
    </source>
</evidence>
<dbReference type="GeneID" id="5046437"/>
<dbReference type="KEGG" id="ptm:GSPATT00004124001"/>
<proteinExistence type="predicted"/>
<keyword evidence="1" id="KW-1133">Transmembrane helix</keyword>
<reference evidence="2 3" key="1">
    <citation type="journal article" date="2006" name="Nature">
        <title>Global trends of whole-genome duplications revealed by the ciliate Paramecium tetraurelia.</title>
        <authorList>
            <consortium name="Genoscope"/>
            <person name="Aury J.-M."/>
            <person name="Jaillon O."/>
            <person name="Duret L."/>
            <person name="Noel B."/>
            <person name="Jubin C."/>
            <person name="Porcel B.M."/>
            <person name="Segurens B."/>
            <person name="Daubin V."/>
            <person name="Anthouard V."/>
            <person name="Aiach N."/>
            <person name="Arnaiz O."/>
            <person name="Billaut A."/>
            <person name="Beisson J."/>
            <person name="Blanc I."/>
            <person name="Bouhouche K."/>
            <person name="Camara F."/>
            <person name="Duharcourt S."/>
            <person name="Guigo R."/>
            <person name="Gogendeau D."/>
            <person name="Katinka M."/>
            <person name="Keller A.-M."/>
            <person name="Kissmehl R."/>
            <person name="Klotz C."/>
            <person name="Koll F."/>
            <person name="Le Moue A."/>
            <person name="Lepere C."/>
            <person name="Malinsky S."/>
            <person name="Nowacki M."/>
            <person name="Nowak J.K."/>
            <person name="Plattner H."/>
            <person name="Poulain J."/>
            <person name="Ruiz F."/>
            <person name="Serrano V."/>
            <person name="Zagulski M."/>
            <person name="Dessen P."/>
            <person name="Betermier M."/>
            <person name="Weissenbach J."/>
            <person name="Scarpelli C."/>
            <person name="Schachter V."/>
            <person name="Sperling L."/>
            <person name="Meyer E."/>
            <person name="Cohen J."/>
            <person name="Wincker P."/>
        </authorList>
    </citation>
    <scope>NUCLEOTIDE SEQUENCE [LARGE SCALE GENOMIC DNA]</scope>
    <source>
        <strain evidence="2 3">Stock d4-2</strain>
    </source>
</reference>
<dbReference type="InParanoid" id="A0ED88"/>
<accession>A0ED88</accession>
<dbReference type="HOGENOM" id="CLU_136484_0_0_1"/>
<dbReference type="RefSeq" id="XP_001460652.1">
    <property type="nucleotide sequence ID" value="XM_001460615.1"/>
</dbReference>
<gene>
    <name evidence="2" type="ORF">GSPATT00004124001</name>
</gene>
<evidence type="ECO:0000313" key="3">
    <source>
        <dbReference type="Proteomes" id="UP000000600"/>
    </source>
</evidence>
<evidence type="ECO:0000313" key="2">
    <source>
        <dbReference type="EMBL" id="CAK93255.1"/>
    </source>
</evidence>
<sequence length="166" mass="19825">MSSNIELVPFYSSLLRTIQSMFQQNLITAEERSELKNFVVSHDTKDLGQLFQSYEKGQLEQFILENYINPRNNEQYVEDEDDSCYSISEIECQKSTLSCTPNQFVWQLKTIQVSKIRKGRSSKKIQFIYYILIVMMIQKWINFEFICVYKLFSYIHIQNKQQIQQV</sequence>
<keyword evidence="1" id="KW-0472">Membrane</keyword>
<keyword evidence="1" id="KW-0812">Transmembrane</keyword>
<feature type="transmembrane region" description="Helical" evidence="1">
    <location>
        <begin position="127"/>
        <end position="152"/>
    </location>
</feature>
<keyword evidence="3" id="KW-1185">Reference proteome</keyword>
<dbReference type="OMA" id="RTIQSMF"/>
<name>A0ED88_PARTE</name>